<gene>
    <name evidence="4" type="ORF">ATH50_2976</name>
    <name evidence="3" type="ORF">DU502_14945</name>
</gene>
<proteinExistence type="predicted"/>
<dbReference type="EMBL" id="CP034145">
    <property type="protein sequence ID" value="AZH26590.1"/>
    <property type="molecule type" value="Genomic_DNA"/>
</dbReference>
<dbReference type="InterPro" id="IPR013561">
    <property type="entry name" value="FilR1_middle_dom"/>
</dbReference>
<protein>
    <submittedName>
        <fullName evidence="3">ArsR family transcriptional regulator</fullName>
    </submittedName>
    <submittedName>
        <fullName evidence="4">Putative transcriptional regulator</fullName>
    </submittedName>
</protein>
<dbReference type="AlphaFoldDB" id="A0A3M0CTI8"/>
<dbReference type="Proteomes" id="UP000282007">
    <property type="component" value="Chromosome"/>
</dbReference>
<dbReference type="Pfam" id="PF08350">
    <property type="entry name" value="FilR1_middle"/>
    <property type="match status" value="1"/>
</dbReference>
<sequence length="253" mass="27718">MIGDDSPAAVVERRTETLRALAVASASKAELAERIGVSRSTAERSLRDLSMLGFVAATADGYQLTVPGRLALDEHDRRIERIGRFADVASLFDGIEVGIDVDPALFDDARVVEPRPHAPHRPVECVAALVADATHVSVYSARHLSRNARVYHNQVLDGMTGTFVVTDRVVDQQRSTRPGDLREALDLGRIDIRRTDRDEPVTLVLAETPDGPEVGLVLYLDGTPRGFVGTDDPAATRWARDLHERLWQSATPL</sequence>
<keyword evidence="6" id="KW-1185">Reference proteome</keyword>
<reference evidence="3 6" key="2">
    <citation type="submission" date="2018-07" db="EMBL/GenBank/DDBJ databases">
        <title>Genome sequences of Haloplanus aerogenes JCM 16430T.</title>
        <authorList>
            <person name="Kim Y.B."/>
            <person name="Roh S.W."/>
        </authorList>
    </citation>
    <scope>NUCLEOTIDE SEQUENCE [LARGE SCALE GENOMIC DNA]</scope>
    <source>
        <strain evidence="3 6">JCM 16430</strain>
    </source>
</reference>
<dbReference type="OrthoDB" id="11410at2157"/>
<dbReference type="InterPro" id="IPR036390">
    <property type="entry name" value="WH_DNA-bd_sf"/>
</dbReference>
<dbReference type="InterPro" id="IPR036388">
    <property type="entry name" value="WH-like_DNA-bd_sf"/>
</dbReference>
<dbReference type="InterPro" id="IPR057527">
    <property type="entry name" value="HVO_A0261-like_N"/>
</dbReference>
<accession>A0A3M0CTI8</accession>
<evidence type="ECO:0000313" key="3">
    <source>
        <dbReference type="EMBL" id="AZH26590.1"/>
    </source>
</evidence>
<organism evidence="4 5">
    <name type="scientific">Haloplanus aerogenes</name>
    <dbReference type="NCBI Taxonomy" id="660522"/>
    <lineage>
        <taxon>Archaea</taxon>
        <taxon>Methanobacteriati</taxon>
        <taxon>Methanobacteriota</taxon>
        <taxon>Stenosarchaea group</taxon>
        <taxon>Halobacteria</taxon>
        <taxon>Halobacteriales</taxon>
        <taxon>Haloferacaceae</taxon>
        <taxon>Haloplanus</taxon>
    </lineage>
</organism>
<dbReference type="RefSeq" id="WP_121921549.1">
    <property type="nucleotide sequence ID" value="NZ_CP034145.1"/>
</dbReference>
<evidence type="ECO:0000313" key="5">
    <source>
        <dbReference type="Proteomes" id="UP000277326"/>
    </source>
</evidence>
<feature type="domain" description="Methanogenesis regulatory protein FilR1 middle" evidence="1">
    <location>
        <begin position="119"/>
        <end position="248"/>
    </location>
</feature>
<dbReference type="Gene3D" id="1.10.10.10">
    <property type="entry name" value="Winged helix-like DNA-binding domain superfamily/Winged helix DNA-binding domain"/>
    <property type="match status" value="1"/>
</dbReference>
<dbReference type="InterPro" id="IPR011991">
    <property type="entry name" value="ArsR-like_HTH"/>
</dbReference>
<evidence type="ECO:0000313" key="4">
    <source>
        <dbReference type="EMBL" id="RMB12821.1"/>
    </source>
</evidence>
<dbReference type="SUPFAM" id="SSF46785">
    <property type="entry name" value="Winged helix' DNA-binding domain"/>
    <property type="match status" value="1"/>
</dbReference>
<dbReference type="Pfam" id="PF25213">
    <property type="entry name" value="HVO_A0261_N"/>
    <property type="match status" value="1"/>
</dbReference>
<dbReference type="KEGG" id="haer:DU502_14945"/>
<dbReference type="Proteomes" id="UP000277326">
    <property type="component" value="Unassembled WGS sequence"/>
</dbReference>
<feature type="domain" description="HVO-A0261-like N-terminal" evidence="2">
    <location>
        <begin position="11"/>
        <end position="82"/>
    </location>
</feature>
<reference evidence="4 5" key="1">
    <citation type="journal article" date="2015" name="Stand. Genomic Sci.">
        <title>Genomic Encyclopedia of Bacterial and Archaeal Type Strains, Phase III: the genomes of soil and plant-associated and newly described type strains.</title>
        <authorList>
            <person name="Whitman W.B."/>
            <person name="Woyke T."/>
            <person name="Klenk H.P."/>
            <person name="Zhou Y."/>
            <person name="Lilburn T.G."/>
            <person name="Beck B.J."/>
            <person name="De Vos P."/>
            <person name="Vandamme P."/>
            <person name="Eisen J.A."/>
            <person name="Garrity G."/>
            <person name="Hugenholtz P."/>
            <person name="Kyrpides N.C."/>
        </authorList>
    </citation>
    <scope>NUCLEOTIDE SEQUENCE [LARGE SCALE GENOMIC DNA]</scope>
    <source>
        <strain evidence="4 5">CGMCC 1.10124</strain>
    </source>
</reference>
<dbReference type="EMBL" id="REFS01000006">
    <property type="protein sequence ID" value="RMB12821.1"/>
    <property type="molecule type" value="Genomic_DNA"/>
</dbReference>
<evidence type="ECO:0000259" key="2">
    <source>
        <dbReference type="Pfam" id="PF25213"/>
    </source>
</evidence>
<name>A0A3M0CTI8_9EURY</name>
<evidence type="ECO:0000259" key="1">
    <source>
        <dbReference type="Pfam" id="PF08350"/>
    </source>
</evidence>
<dbReference type="CDD" id="cd00090">
    <property type="entry name" value="HTH_ARSR"/>
    <property type="match status" value="1"/>
</dbReference>
<dbReference type="GeneID" id="38472609"/>
<evidence type="ECO:0000313" key="6">
    <source>
        <dbReference type="Proteomes" id="UP000282007"/>
    </source>
</evidence>
<reference evidence="4" key="3">
    <citation type="submission" date="2018-10" db="EMBL/GenBank/DDBJ databases">
        <authorList>
            <person name="Whitman W."/>
            <person name="Huntemann M."/>
            <person name="Clum A."/>
            <person name="Pillay M."/>
            <person name="Palaniappan K."/>
            <person name="Varghese N."/>
            <person name="Mikhailova N."/>
            <person name="Stamatis D."/>
            <person name="Reddy T."/>
            <person name="Daum C."/>
            <person name="Shapiro N."/>
            <person name="Ivanova N."/>
            <person name="Kyrpides N."/>
            <person name="Woyke T."/>
        </authorList>
    </citation>
    <scope>NUCLEOTIDE SEQUENCE</scope>
    <source>
        <strain evidence="4">CGMCC 1.10124</strain>
    </source>
</reference>